<proteinExistence type="predicted"/>
<evidence type="ECO:0000256" key="1">
    <source>
        <dbReference type="SAM" id="MobiDB-lite"/>
    </source>
</evidence>
<dbReference type="EMBL" id="VSRR010014532">
    <property type="protein sequence ID" value="MPC57133.1"/>
    <property type="molecule type" value="Genomic_DNA"/>
</dbReference>
<protein>
    <recommendedName>
        <fullName evidence="4">Retrotransposon gag domain-containing protein</fullName>
    </recommendedName>
</protein>
<accession>A0A5B7GI69</accession>
<comment type="caution">
    <text evidence="2">The sequence shown here is derived from an EMBL/GenBank/DDBJ whole genome shotgun (WGS) entry which is preliminary data.</text>
</comment>
<evidence type="ECO:0000313" key="3">
    <source>
        <dbReference type="Proteomes" id="UP000324222"/>
    </source>
</evidence>
<evidence type="ECO:0000313" key="2">
    <source>
        <dbReference type="EMBL" id="MPC57133.1"/>
    </source>
</evidence>
<organism evidence="2 3">
    <name type="scientific">Portunus trituberculatus</name>
    <name type="common">Swimming crab</name>
    <name type="synonym">Neptunus trituberculatus</name>
    <dbReference type="NCBI Taxonomy" id="210409"/>
    <lineage>
        <taxon>Eukaryota</taxon>
        <taxon>Metazoa</taxon>
        <taxon>Ecdysozoa</taxon>
        <taxon>Arthropoda</taxon>
        <taxon>Crustacea</taxon>
        <taxon>Multicrustacea</taxon>
        <taxon>Malacostraca</taxon>
        <taxon>Eumalacostraca</taxon>
        <taxon>Eucarida</taxon>
        <taxon>Decapoda</taxon>
        <taxon>Pleocyemata</taxon>
        <taxon>Brachyura</taxon>
        <taxon>Eubrachyura</taxon>
        <taxon>Portunoidea</taxon>
        <taxon>Portunidae</taxon>
        <taxon>Portuninae</taxon>
        <taxon>Portunus</taxon>
    </lineage>
</organism>
<evidence type="ECO:0008006" key="4">
    <source>
        <dbReference type="Google" id="ProtNLM"/>
    </source>
</evidence>
<dbReference type="OrthoDB" id="6342757at2759"/>
<gene>
    <name evidence="2" type="ORF">E2C01_051107</name>
</gene>
<feature type="compositionally biased region" description="Polar residues" evidence="1">
    <location>
        <begin position="186"/>
        <end position="195"/>
    </location>
</feature>
<dbReference type="PANTHER" id="PTHR33198:SF8">
    <property type="entry name" value="CCHC-TYPE DOMAIN-CONTAINING PROTEIN"/>
    <property type="match status" value="1"/>
</dbReference>
<keyword evidence="3" id="KW-1185">Reference proteome</keyword>
<name>A0A5B7GI69_PORTR</name>
<reference evidence="2 3" key="1">
    <citation type="submission" date="2019-05" db="EMBL/GenBank/DDBJ databases">
        <title>Another draft genome of Portunus trituberculatus and its Hox gene families provides insights of decapod evolution.</title>
        <authorList>
            <person name="Jeong J.-H."/>
            <person name="Song I."/>
            <person name="Kim S."/>
            <person name="Choi T."/>
            <person name="Kim D."/>
            <person name="Ryu S."/>
            <person name="Kim W."/>
        </authorList>
    </citation>
    <scope>NUCLEOTIDE SEQUENCE [LARGE SCALE GENOMIC DNA]</scope>
    <source>
        <tissue evidence="2">Muscle</tissue>
    </source>
</reference>
<feature type="region of interest" description="Disordered" evidence="1">
    <location>
        <begin position="171"/>
        <end position="195"/>
    </location>
</feature>
<dbReference type="Proteomes" id="UP000324222">
    <property type="component" value="Unassembled WGS sequence"/>
</dbReference>
<sequence length="195" mass="22208">MIDLSILTLSKQLIQLRKCLSPEMLHVLRSHFNIPDDTASSVQEVLDMLEAHVKDQMNEALRRRELFSCRQAVGEKFDEYYVRVKGLADALDVCKGQDDTCYEMQIKQVIMMGVRDEQLIQELIPNIPTLSLDEIVQQCYAFEVAHTTASVIASHEKMICVTSQYKANKKKQKTLAPASPPPPKETCNNCLRTHE</sequence>
<dbReference type="AlphaFoldDB" id="A0A5B7GI69"/>
<dbReference type="PANTHER" id="PTHR33198">
    <property type="entry name" value="ANK_REP_REGION DOMAIN-CONTAINING PROTEIN-RELATED"/>
    <property type="match status" value="1"/>
</dbReference>